<evidence type="ECO:0000259" key="2">
    <source>
        <dbReference type="Pfam" id="PF20684"/>
    </source>
</evidence>
<keyword evidence="1" id="KW-1133">Transmembrane helix</keyword>
<evidence type="ECO:0000313" key="4">
    <source>
        <dbReference type="Proteomes" id="UP001172673"/>
    </source>
</evidence>
<feature type="transmembrane region" description="Helical" evidence="1">
    <location>
        <begin position="118"/>
        <end position="140"/>
    </location>
</feature>
<dbReference type="InterPro" id="IPR049326">
    <property type="entry name" value="Rhodopsin_dom_fungi"/>
</dbReference>
<organism evidence="3 4">
    <name type="scientific">Cladophialophora chaetospira</name>
    <dbReference type="NCBI Taxonomy" id="386627"/>
    <lineage>
        <taxon>Eukaryota</taxon>
        <taxon>Fungi</taxon>
        <taxon>Dikarya</taxon>
        <taxon>Ascomycota</taxon>
        <taxon>Pezizomycotina</taxon>
        <taxon>Eurotiomycetes</taxon>
        <taxon>Chaetothyriomycetidae</taxon>
        <taxon>Chaetothyriales</taxon>
        <taxon>Herpotrichiellaceae</taxon>
        <taxon>Cladophialophora</taxon>
    </lineage>
</organism>
<feature type="transmembrane region" description="Helical" evidence="1">
    <location>
        <begin position="6"/>
        <end position="30"/>
    </location>
</feature>
<dbReference type="PANTHER" id="PTHR39614:SF2">
    <property type="entry name" value="INTEGRAL MEMBRANE PROTEIN"/>
    <property type="match status" value="1"/>
</dbReference>
<reference evidence="3" key="1">
    <citation type="submission" date="2022-10" db="EMBL/GenBank/DDBJ databases">
        <title>Culturing micro-colonial fungi from biological soil crusts in the Mojave desert and describing Neophaeococcomyces mojavensis, and introducing the new genera and species Taxawa tesnikishii.</title>
        <authorList>
            <person name="Kurbessoian T."/>
            <person name="Stajich J.E."/>
        </authorList>
    </citation>
    <scope>NUCLEOTIDE SEQUENCE</scope>
    <source>
        <strain evidence="3">TK_41</strain>
    </source>
</reference>
<sequence length="377" mass="41523">MSENRGSWLSTATGLFFSWATLALGVRLWAKLGRNQSRGFDDSAILAAFVVVILHIAANFWAIHNGYGRPLDQVPHLSDVERALFTSQLTYIISSGLTKVSTAFFIGRLTRYGPQVRTSHIIAAVSGLWTLVSTLVVALRGDLARPWAKLDGSESLFHRWIAIEAVGLGIEVALWALSISLIWGLQMRLHKRLTILTAFGCRLLLIPLIALRLVYLSPAQNNDPTVTSIIPAILTEAALEFSLLSTSITALKPFLRPLHTSAVVNSVGGNASSDPYSRSYSRAQGKSQGIYMLSSVSNKSKHDKDEYQTTTTSIEPRTSDAIQAPKPIFRPDLTGGETVTSVQVEQHRDDIESVESNGSEQMIIRTTRNWSVRYEDK</sequence>
<keyword evidence="4" id="KW-1185">Reference proteome</keyword>
<gene>
    <name evidence="3" type="ORF">H2200_007937</name>
</gene>
<dbReference type="Pfam" id="PF20684">
    <property type="entry name" value="Fung_rhodopsin"/>
    <property type="match status" value="1"/>
</dbReference>
<accession>A0AA39CH25</accession>
<evidence type="ECO:0000256" key="1">
    <source>
        <dbReference type="SAM" id="Phobius"/>
    </source>
</evidence>
<protein>
    <recommendedName>
        <fullName evidence="2">Rhodopsin domain-containing protein</fullName>
    </recommendedName>
</protein>
<proteinExistence type="predicted"/>
<evidence type="ECO:0000313" key="3">
    <source>
        <dbReference type="EMBL" id="KAJ9607858.1"/>
    </source>
</evidence>
<keyword evidence="1" id="KW-0472">Membrane</keyword>
<feature type="transmembrane region" description="Helical" evidence="1">
    <location>
        <begin position="160"/>
        <end position="183"/>
    </location>
</feature>
<keyword evidence="1" id="KW-0812">Transmembrane</keyword>
<name>A0AA39CH25_9EURO</name>
<dbReference type="PANTHER" id="PTHR39614">
    <property type="entry name" value="INTEGRAL MEMBRANE PROTEIN"/>
    <property type="match status" value="1"/>
</dbReference>
<feature type="domain" description="Rhodopsin" evidence="2">
    <location>
        <begin position="26"/>
        <end position="256"/>
    </location>
</feature>
<dbReference type="Proteomes" id="UP001172673">
    <property type="component" value="Unassembled WGS sequence"/>
</dbReference>
<feature type="transmembrane region" description="Helical" evidence="1">
    <location>
        <begin position="195"/>
        <end position="217"/>
    </location>
</feature>
<comment type="caution">
    <text evidence="3">The sequence shown here is derived from an EMBL/GenBank/DDBJ whole genome shotgun (WGS) entry which is preliminary data.</text>
</comment>
<dbReference type="EMBL" id="JAPDRK010000011">
    <property type="protein sequence ID" value="KAJ9607858.1"/>
    <property type="molecule type" value="Genomic_DNA"/>
</dbReference>
<dbReference type="AlphaFoldDB" id="A0AA39CH25"/>
<feature type="transmembrane region" description="Helical" evidence="1">
    <location>
        <begin position="42"/>
        <end position="63"/>
    </location>
</feature>